<evidence type="ECO:0000313" key="3">
    <source>
        <dbReference type="EnsemblMetazoa" id="Aqu2.1.21026_001"/>
    </source>
</evidence>
<sequence>MITVHDRELCRELLGFDQEREGEDEKKRVNVSRIHSEAQFSETATATALSRTNTHSQLLRAQEWLSRKARRTIVSLPTEPDVKAIQSMCSELEKERQELFKEIEDYLSTAAHYKQCKKEMLYQKWKEQVFLPLQSAITKTLQYSYSFNDTQRKQLFNQYLHVQNNKGVFLDTITVEEYNPMRLHYIAARAQTLCLDDPLLSQQRDHLNELTVMHNCDVGVPSDGSRNIQTTVPSGWTSTDPVQWLAMKLIQINSEDRHRSRQKVKDYQSATHFLDATTLIRETDDASDEPQVPHKTPIKYIRGEEINLQWS</sequence>
<dbReference type="STRING" id="400682.A0A1X7TZT0"/>
<evidence type="ECO:0008006" key="5">
    <source>
        <dbReference type="Google" id="ProtNLM"/>
    </source>
</evidence>
<protein>
    <recommendedName>
        <fullName evidence="5">Protein FAM228B</fullName>
    </recommendedName>
</protein>
<evidence type="ECO:0000313" key="4">
    <source>
        <dbReference type="Proteomes" id="UP000007879"/>
    </source>
</evidence>
<dbReference type="FunCoup" id="A0A1X7TZT0">
    <property type="interactions" value="13"/>
</dbReference>
<proteinExistence type="inferred from homology"/>
<feature type="coiled-coil region" evidence="2">
    <location>
        <begin position="82"/>
        <end position="109"/>
    </location>
</feature>
<dbReference type="OrthoDB" id="9905773at2759"/>
<gene>
    <name evidence="3" type="primary">105314115</name>
</gene>
<evidence type="ECO:0000256" key="1">
    <source>
        <dbReference type="ARBA" id="ARBA00007753"/>
    </source>
</evidence>
<reference evidence="3" key="2">
    <citation type="submission" date="2017-05" db="UniProtKB">
        <authorList>
            <consortium name="EnsemblMetazoa"/>
        </authorList>
    </citation>
    <scope>IDENTIFICATION</scope>
</reference>
<keyword evidence="4" id="KW-1185">Reference proteome</keyword>
<dbReference type="AlphaFoldDB" id="A0A1X7TZT0"/>
<dbReference type="InParanoid" id="A0A1X7TZT0"/>
<dbReference type="EnsemblMetazoa" id="XM_011408080.2">
    <property type="protein sequence ID" value="XP_011406382.1"/>
    <property type="gene ID" value="LOC105314115"/>
</dbReference>
<comment type="similarity">
    <text evidence="1">Belongs to the FAM228 family.</text>
</comment>
<dbReference type="InterPro" id="IPR040046">
    <property type="entry name" value="FAM228"/>
</dbReference>
<evidence type="ECO:0000256" key="2">
    <source>
        <dbReference type="SAM" id="Coils"/>
    </source>
</evidence>
<dbReference type="Proteomes" id="UP000007879">
    <property type="component" value="Unassembled WGS sequence"/>
</dbReference>
<dbReference type="PANTHER" id="PTHR28584:SF1">
    <property type="entry name" value="PROTEIN FAM228B"/>
    <property type="match status" value="1"/>
</dbReference>
<dbReference type="PANTHER" id="PTHR28584">
    <property type="entry name" value="FAMILY WITH SEQUENCE SIMILARITY 228 MEMBER A"/>
    <property type="match status" value="1"/>
</dbReference>
<accession>A0A1X7TZT0</accession>
<dbReference type="EnsemblMetazoa" id="Aqu2.1.21026_001">
    <property type="protein sequence ID" value="Aqu2.1.21026_001"/>
    <property type="gene ID" value="Aqu2.1.21026"/>
</dbReference>
<reference evidence="4" key="1">
    <citation type="journal article" date="2010" name="Nature">
        <title>The Amphimedon queenslandica genome and the evolution of animal complexity.</title>
        <authorList>
            <person name="Srivastava M."/>
            <person name="Simakov O."/>
            <person name="Chapman J."/>
            <person name="Fahey B."/>
            <person name="Gauthier M.E."/>
            <person name="Mitros T."/>
            <person name="Richards G.S."/>
            <person name="Conaco C."/>
            <person name="Dacre M."/>
            <person name="Hellsten U."/>
            <person name="Larroux C."/>
            <person name="Putnam N.H."/>
            <person name="Stanke M."/>
            <person name="Adamska M."/>
            <person name="Darling A."/>
            <person name="Degnan S.M."/>
            <person name="Oakley T.H."/>
            <person name="Plachetzki D.C."/>
            <person name="Zhai Y."/>
            <person name="Adamski M."/>
            <person name="Calcino A."/>
            <person name="Cummins S.F."/>
            <person name="Goodstein D.M."/>
            <person name="Harris C."/>
            <person name="Jackson D.J."/>
            <person name="Leys S.P."/>
            <person name="Shu S."/>
            <person name="Woodcroft B.J."/>
            <person name="Vervoort M."/>
            <person name="Kosik K.S."/>
            <person name="Manning G."/>
            <person name="Degnan B.M."/>
            <person name="Rokhsar D.S."/>
        </authorList>
    </citation>
    <scope>NUCLEOTIDE SEQUENCE [LARGE SCALE GENOMIC DNA]</scope>
</reference>
<dbReference type="KEGG" id="aqu:105314115"/>
<name>A0A1X7TZT0_AMPQE</name>
<keyword evidence="2" id="KW-0175">Coiled coil</keyword>
<organism evidence="3">
    <name type="scientific">Amphimedon queenslandica</name>
    <name type="common">Sponge</name>
    <dbReference type="NCBI Taxonomy" id="400682"/>
    <lineage>
        <taxon>Eukaryota</taxon>
        <taxon>Metazoa</taxon>
        <taxon>Porifera</taxon>
        <taxon>Demospongiae</taxon>
        <taxon>Heteroscleromorpha</taxon>
        <taxon>Haplosclerida</taxon>
        <taxon>Niphatidae</taxon>
        <taxon>Amphimedon</taxon>
    </lineage>
</organism>